<evidence type="ECO:0000313" key="2">
    <source>
        <dbReference type="Proteomes" id="UP000606786"/>
    </source>
</evidence>
<comment type="caution">
    <text evidence="1">The sequence shown here is derived from an EMBL/GenBank/DDBJ whole genome shotgun (WGS) entry which is preliminary data.</text>
</comment>
<accession>A0A811V2F3</accession>
<proteinExistence type="predicted"/>
<organism evidence="1 2">
    <name type="scientific">Ceratitis capitata</name>
    <name type="common">Mediterranean fruit fly</name>
    <name type="synonym">Tephritis capitata</name>
    <dbReference type="NCBI Taxonomy" id="7213"/>
    <lineage>
        <taxon>Eukaryota</taxon>
        <taxon>Metazoa</taxon>
        <taxon>Ecdysozoa</taxon>
        <taxon>Arthropoda</taxon>
        <taxon>Hexapoda</taxon>
        <taxon>Insecta</taxon>
        <taxon>Pterygota</taxon>
        <taxon>Neoptera</taxon>
        <taxon>Endopterygota</taxon>
        <taxon>Diptera</taxon>
        <taxon>Brachycera</taxon>
        <taxon>Muscomorpha</taxon>
        <taxon>Tephritoidea</taxon>
        <taxon>Tephritidae</taxon>
        <taxon>Ceratitis</taxon>
        <taxon>Ceratitis</taxon>
    </lineage>
</organism>
<dbReference type="AlphaFoldDB" id="A0A811V2F3"/>
<sequence>VLFGIFVIQIVSGIYCKHEIHLFYALNVKGIEVKRARMQNELAKGRNNAIMQTLLIANKYEQII</sequence>
<gene>
    <name evidence="1" type="ORF">CCAP1982_LOCUS12482</name>
</gene>
<reference evidence="1" key="1">
    <citation type="submission" date="2020-11" db="EMBL/GenBank/DDBJ databases">
        <authorList>
            <person name="Whitehead M."/>
        </authorList>
    </citation>
    <scope>NUCLEOTIDE SEQUENCE</scope>
    <source>
        <strain evidence="1">EGII</strain>
    </source>
</reference>
<feature type="non-terminal residue" evidence="1">
    <location>
        <position position="1"/>
    </location>
</feature>
<evidence type="ECO:0000313" key="1">
    <source>
        <dbReference type="EMBL" id="CAD7004057.1"/>
    </source>
</evidence>
<dbReference type="Proteomes" id="UP000606786">
    <property type="component" value="Unassembled WGS sequence"/>
</dbReference>
<protein>
    <submittedName>
        <fullName evidence="1">(Mediterranean fruit fly) hypothetical protein</fullName>
    </submittedName>
</protein>
<name>A0A811V2F3_CERCA</name>
<keyword evidence="2" id="KW-1185">Reference proteome</keyword>
<dbReference type="EMBL" id="CAJHJT010000034">
    <property type="protein sequence ID" value="CAD7004057.1"/>
    <property type="molecule type" value="Genomic_DNA"/>
</dbReference>